<gene>
    <name evidence="1" type="ORF">M430DRAFT_262138</name>
</gene>
<protein>
    <submittedName>
        <fullName evidence="1">Uncharacterized protein</fullName>
    </submittedName>
</protein>
<dbReference type="GeneID" id="36573443"/>
<dbReference type="Proteomes" id="UP000241818">
    <property type="component" value="Unassembled WGS sequence"/>
</dbReference>
<dbReference type="AlphaFoldDB" id="A0A2T3AW34"/>
<keyword evidence="2" id="KW-1185">Reference proteome</keyword>
<evidence type="ECO:0000313" key="1">
    <source>
        <dbReference type="EMBL" id="PSS12878.1"/>
    </source>
</evidence>
<accession>A0A2T3AW34</accession>
<organism evidence="1 2">
    <name type="scientific">Amorphotheca resinae ATCC 22711</name>
    <dbReference type="NCBI Taxonomy" id="857342"/>
    <lineage>
        <taxon>Eukaryota</taxon>
        <taxon>Fungi</taxon>
        <taxon>Dikarya</taxon>
        <taxon>Ascomycota</taxon>
        <taxon>Pezizomycotina</taxon>
        <taxon>Leotiomycetes</taxon>
        <taxon>Helotiales</taxon>
        <taxon>Amorphothecaceae</taxon>
        <taxon>Amorphotheca</taxon>
    </lineage>
</organism>
<dbReference type="RefSeq" id="XP_024718869.1">
    <property type="nucleotide sequence ID" value="XM_024865362.1"/>
</dbReference>
<sequence>MPYILSSLNRHCLFSLFSLFSRLKSCIRRYFFLPSLRCDTRRLNHPHLFPHPQTSPHLISSHFISFHLIFSPLLFSSLLPPSLTLLPSPSPSPTRFSCPHALFLQYLLFIAPSRRALVPNPSPRHPIVARIRPLCMFLLSCPNQLSCR</sequence>
<evidence type="ECO:0000313" key="2">
    <source>
        <dbReference type="Proteomes" id="UP000241818"/>
    </source>
</evidence>
<proteinExistence type="predicted"/>
<dbReference type="EMBL" id="KZ679014">
    <property type="protein sequence ID" value="PSS12878.1"/>
    <property type="molecule type" value="Genomic_DNA"/>
</dbReference>
<name>A0A2T3AW34_AMORE</name>
<reference evidence="1 2" key="1">
    <citation type="journal article" date="2018" name="New Phytol.">
        <title>Comparative genomics and transcriptomics depict ericoid mycorrhizal fungi as versatile saprotrophs and plant mutualists.</title>
        <authorList>
            <person name="Martino E."/>
            <person name="Morin E."/>
            <person name="Grelet G.A."/>
            <person name="Kuo A."/>
            <person name="Kohler A."/>
            <person name="Daghino S."/>
            <person name="Barry K.W."/>
            <person name="Cichocki N."/>
            <person name="Clum A."/>
            <person name="Dockter R.B."/>
            <person name="Hainaut M."/>
            <person name="Kuo R.C."/>
            <person name="LaButti K."/>
            <person name="Lindahl B.D."/>
            <person name="Lindquist E.A."/>
            <person name="Lipzen A."/>
            <person name="Khouja H.R."/>
            <person name="Magnuson J."/>
            <person name="Murat C."/>
            <person name="Ohm R.A."/>
            <person name="Singer S.W."/>
            <person name="Spatafora J.W."/>
            <person name="Wang M."/>
            <person name="Veneault-Fourrey C."/>
            <person name="Henrissat B."/>
            <person name="Grigoriev I.V."/>
            <person name="Martin F.M."/>
            <person name="Perotto S."/>
        </authorList>
    </citation>
    <scope>NUCLEOTIDE SEQUENCE [LARGE SCALE GENOMIC DNA]</scope>
    <source>
        <strain evidence="1 2">ATCC 22711</strain>
    </source>
</reference>
<dbReference type="InParanoid" id="A0A2T3AW34"/>